<reference evidence="3 4" key="1">
    <citation type="submission" date="2019-09" db="EMBL/GenBank/DDBJ databases">
        <title>A chromosome-level genome assembly of the Chinese tupelo Nyssa sinensis.</title>
        <authorList>
            <person name="Yang X."/>
            <person name="Kang M."/>
            <person name="Yang Y."/>
            <person name="Xiong H."/>
            <person name="Wang M."/>
            <person name="Zhang Z."/>
            <person name="Wang Z."/>
            <person name="Wu H."/>
            <person name="Ma T."/>
            <person name="Liu J."/>
            <person name="Xi Z."/>
        </authorList>
    </citation>
    <scope>NUCLEOTIDE SEQUENCE [LARGE SCALE GENOMIC DNA]</scope>
    <source>
        <strain evidence="3">J267</strain>
        <tissue evidence="3">Leaf</tissue>
    </source>
</reference>
<dbReference type="FunFam" id="2.60.40.790:FF:000049">
    <property type="entry name" value="Increased DNA methylation 3"/>
    <property type="match status" value="1"/>
</dbReference>
<evidence type="ECO:0000259" key="2">
    <source>
        <dbReference type="PROSITE" id="PS01031"/>
    </source>
</evidence>
<dbReference type="InterPro" id="IPR008978">
    <property type="entry name" value="HSP20-like_chaperone"/>
</dbReference>
<dbReference type="EMBL" id="CM018039">
    <property type="protein sequence ID" value="KAA8536883.1"/>
    <property type="molecule type" value="Genomic_DNA"/>
</dbReference>
<accession>A0A5J5B0V8</accession>
<feature type="domain" description="SHSP" evidence="2">
    <location>
        <begin position="89"/>
        <end position="218"/>
    </location>
</feature>
<dbReference type="InterPro" id="IPR039321">
    <property type="entry name" value="IDM2/3-like"/>
</dbReference>
<gene>
    <name evidence="3" type="ORF">F0562_029361</name>
</gene>
<protein>
    <recommendedName>
        <fullName evidence="2">SHSP domain-containing protein</fullName>
    </recommendedName>
</protein>
<dbReference type="InterPro" id="IPR002068">
    <property type="entry name" value="A-crystallin/Hsp20_dom"/>
</dbReference>
<organism evidence="3 4">
    <name type="scientific">Nyssa sinensis</name>
    <dbReference type="NCBI Taxonomy" id="561372"/>
    <lineage>
        <taxon>Eukaryota</taxon>
        <taxon>Viridiplantae</taxon>
        <taxon>Streptophyta</taxon>
        <taxon>Embryophyta</taxon>
        <taxon>Tracheophyta</taxon>
        <taxon>Spermatophyta</taxon>
        <taxon>Magnoliopsida</taxon>
        <taxon>eudicotyledons</taxon>
        <taxon>Gunneridae</taxon>
        <taxon>Pentapetalae</taxon>
        <taxon>asterids</taxon>
        <taxon>Cornales</taxon>
        <taxon>Nyssaceae</taxon>
        <taxon>Nyssa</taxon>
    </lineage>
</organism>
<dbReference type="SUPFAM" id="SSF49764">
    <property type="entry name" value="HSP20-like chaperones"/>
    <property type="match status" value="1"/>
</dbReference>
<dbReference type="PANTHER" id="PTHR34661">
    <property type="entry name" value="INCREASED DNA METHYLATION 3"/>
    <property type="match status" value="1"/>
</dbReference>
<dbReference type="PROSITE" id="PS01031">
    <property type="entry name" value="SHSP"/>
    <property type="match status" value="1"/>
</dbReference>
<dbReference type="Gene3D" id="2.60.40.790">
    <property type="match status" value="1"/>
</dbReference>
<dbReference type="PANTHER" id="PTHR34661:SF8">
    <property type="entry name" value="ALPHA-CRYSTALLIN DOMAIN-CONTAINING PROTEIN 22.3"/>
    <property type="match status" value="1"/>
</dbReference>
<evidence type="ECO:0000256" key="1">
    <source>
        <dbReference type="PROSITE-ProRule" id="PRU00285"/>
    </source>
</evidence>
<dbReference type="GO" id="GO:0005634">
    <property type="term" value="C:nucleus"/>
    <property type="evidence" value="ECO:0007669"/>
    <property type="project" value="TreeGrafter"/>
</dbReference>
<evidence type="ECO:0000313" key="3">
    <source>
        <dbReference type="EMBL" id="KAA8536883.1"/>
    </source>
</evidence>
<dbReference type="CDD" id="cd00298">
    <property type="entry name" value="ACD_sHsps_p23-like"/>
    <property type="match status" value="1"/>
</dbReference>
<sequence length="218" mass="23516">MASPIRSHIHGGRGDYNNIAPLDPHLPVLAVAPLNCVPYFDPPMVSSEIGTEPMVNDGPAMVFLPSRPTEEEWNNIMAATNNGVGLTGSAAMGKVGPILGLVDIGECDDSYLFRVSLPGVARENEFSCDVEPNGKIVIKGVTSTGEKTVHKNSQIFKMCTQNLCPPGYFSISFQLPGPIDYQQFKGIFGPDGILEGIVKKKAATARNQMEHEVVMLKM</sequence>
<evidence type="ECO:0000313" key="4">
    <source>
        <dbReference type="Proteomes" id="UP000325577"/>
    </source>
</evidence>
<name>A0A5J5B0V8_9ASTE</name>
<dbReference type="OrthoDB" id="1512991at2759"/>
<proteinExistence type="inferred from homology"/>
<dbReference type="AlphaFoldDB" id="A0A5J5B0V8"/>
<dbReference type="Proteomes" id="UP000325577">
    <property type="component" value="Linkage Group LG16"/>
</dbReference>
<keyword evidence="4" id="KW-1185">Reference proteome</keyword>
<comment type="similarity">
    <text evidence="1">Belongs to the small heat shock protein (HSP20) family.</text>
</comment>